<accession>A0A917KA16</accession>
<comment type="subcellular location">
    <subcellularLocation>
        <location evidence="1">Cytoplasm</location>
    </subcellularLocation>
</comment>
<reference evidence="6" key="2">
    <citation type="submission" date="2020-09" db="EMBL/GenBank/DDBJ databases">
        <authorList>
            <person name="Sun Q."/>
            <person name="Zhou Y."/>
        </authorList>
    </citation>
    <scope>NUCLEOTIDE SEQUENCE</scope>
    <source>
        <strain evidence="6">CGMCC 1.3617</strain>
    </source>
</reference>
<dbReference type="InterPro" id="IPR023439">
    <property type="entry name" value="Mal_deCO2ase/Cit_lyase_ACP"/>
</dbReference>
<dbReference type="EMBL" id="BMKW01000002">
    <property type="protein sequence ID" value="GGJ04846.1"/>
    <property type="molecule type" value="Genomic_DNA"/>
</dbReference>
<reference evidence="6" key="1">
    <citation type="journal article" date="2014" name="Int. J. Syst. Evol. Microbiol.">
        <title>Complete genome sequence of Corynebacterium casei LMG S-19264T (=DSM 44701T), isolated from a smear-ripened cheese.</title>
        <authorList>
            <consortium name="US DOE Joint Genome Institute (JGI-PGF)"/>
            <person name="Walter F."/>
            <person name="Albersmeier A."/>
            <person name="Kalinowski J."/>
            <person name="Ruckert C."/>
        </authorList>
    </citation>
    <scope>NUCLEOTIDE SEQUENCE</scope>
    <source>
        <strain evidence="6">CGMCC 1.3617</strain>
    </source>
</reference>
<gene>
    <name evidence="6" type="primary">mdcC</name>
    <name evidence="6" type="ORF">GCM10011320_09710</name>
</gene>
<dbReference type="HAMAP" id="MF_00710">
    <property type="entry name" value="Malonate_deCO2ase_dsu"/>
    <property type="match status" value="1"/>
</dbReference>
<dbReference type="Pfam" id="PF06857">
    <property type="entry name" value="ACP"/>
    <property type="match status" value="1"/>
</dbReference>
<dbReference type="RefSeq" id="WP_188965794.1">
    <property type="nucleotide sequence ID" value="NZ_BMKW01000002.1"/>
</dbReference>
<name>A0A917KA16_9PROT</name>
<dbReference type="AlphaFoldDB" id="A0A917KA16"/>
<keyword evidence="7" id="KW-1185">Reference proteome</keyword>
<evidence type="ECO:0000313" key="6">
    <source>
        <dbReference type="EMBL" id="GGJ04846.1"/>
    </source>
</evidence>
<dbReference type="GO" id="GO:0005737">
    <property type="term" value="C:cytoplasm"/>
    <property type="evidence" value="ECO:0007669"/>
    <property type="project" value="UniProtKB-SubCell"/>
</dbReference>
<sequence>MEQFQLQGKAVRRAGGTRRQALTGVNASGNLEILVERVLADHECMVEVTTAVAGFRGTWDAVAQDFFTRASPGGLRFSINDGGARPDTVMLRLLQSVRLMEREP</sequence>
<feature type="modified residue" description="O-(phosphoribosyl dephospho-coenzyme A)serine" evidence="5">
    <location>
        <position position="28"/>
    </location>
</feature>
<organism evidence="6 7">
    <name type="scientific">Neoroseomonas lacus</name>
    <dbReference type="NCBI Taxonomy" id="287609"/>
    <lineage>
        <taxon>Bacteria</taxon>
        <taxon>Pseudomonadati</taxon>
        <taxon>Pseudomonadota</taxon>
        <taxon>Alphaproteobacteria</taxon>
        <taxon>Acetobacterales</taxon>
        <taxon>Acetobacteraceae</taxon>
        <taxon>Neoroseomonas</taxon>
    </lineage>
</organism>
<comment type="caution">
    <text evidence="6">The sequence shown here is derived from an EMBL/GenBank/DDBJ whole genome shotgun (WGS) entry which is preliminary data.</text>
</comment>
<evidence type="ECO:0000256" key="5">
    <source>
        <dbReference type="PIRSR" id="PIRSR609662-50"/>
    </source>
</evidence>
<evidence type="ECO:0000256" key="1">
    <source>
        <dbReference type="ARBA" id="ARBA00004496"/>
    </source>
</evidence>
<keyword evidence="3 5" id="KW-0597">Phosphoprotein</keyword>
<dbReference type="Proteomes" id="UP000661507">
    <property type="component" value="Unassembled WGS sequence"/>
</dbReference>
<evidence type="ECO:0000256" key="3">
    <source>
        <dbReference type="ARBA" id="ARBA00022553"/>
    </source>
</evidence>
<dbReference type="NCBIfam" id="TIGR03130">
    <property type="entry name" value="malonate_delta"/>
    <property type="match status" value="1"/>
</dbReference>
<dbReference type="InterPro" id="IPR009662">
    <property type="entry name" value="Malonate_deCO2ase_dsu"/>
</dbReference>
<evidence type="ECO:0000313" key="7">
    <source>
        <dbReference type="Proteomes" id="UP000661507"/>
    </source>
</evidence>
<comment type="PTM">
    <text evidence="5">Covalently binds the prosthetic group of malonate decarboxylase.</text>
</comment>
<proteinExistence type="inferred from homology"/>
<evidence type="ECO:0000256" key="4">
    <source>
        <dbReference type="NCBIfam" id="TIGR03130"/>
    </source>
</evidence>
<evidence type="ECO:0000256" key="2">
    <source>
        <dbReference type="ARBA" id="ARBA00022490"/>
    </source>
</evidence>
<keyword evidence="2" id="KW-0963">Cytoplasm</keyword>
<protein>
    <recommendedName>
        <fullName evidence="4">Malonate decarboxylase acyl carrier protein</fullName>
    </recommendedName>
</protein>